<evidence type="ECO:0000256" key="3">
    <source>
        <dbReference type="SAM" id="MobiDB-lite"/>
    </source>
</evidence>
<gene>
    <name evidence="4" type="ORF">CC86DRAFT_375465</name>
</gene>
<dbReference type="NCBIfam" id="TIGR00756">
    <property type="entry name" value="PPR"/>
    <property type="match status" value="1"/>
</dbReference>
<dbReference type="PANTHER" id="PTHR47942">
    <property type="entry name" value="TETRATRICOPEPTIDE REPEAT (TPR)-LIKE SUPERFAMILY PROTEIN-RELATED"/>
    <property type="match status" value="1"/>
</dbReference>
<keyword evidence="5" id="KW-1185">Reference proteome</keyword>
<dbReference type="InterPro" id="IPR002885">
    <property type="entry name" value="PPR_rpt"/>
</dbReference>
<reference evidence="4" key="1">
    <citation type="journal article" date="2020" name="Stud. Mycol.">
        <title>101 Dothideomycetes genomes: a test case for predicting lifestyles and emergence of pathogens.</title>
        <authorList>
            <person name="Haridas S."/>
            <person name="Albert R."/>
            <person name="Binder M."/>
            <person name="Bloem J."/>
            <person name="Labutti K."/>
            <person name="Salamov A."/>
            <person name="Andreopoulos B."/>
            <person name="Baker S."/>
            <person name="Barry K."/>
            <person name="Bills G."/>
            <person name="Bluhm B."/>
            <person name="Cannon C."/>
            <person name="Castanera R."/>
            <person name="Culley D."/>
            <person name="Daum C."/>
            <person name="Ezra D."/>
            <person name="Gonzalez J."/>
            <person name="Henrissat B."/>
            <person name="Kuo A."/>
            <person name="Liang C."/>
            <person name="Lipzen A."/>
            <person name="Lutzoni F."/>
            <person name="Magnuson J."/>
            <person name="Mondo S."/>
            <person name="Nolan M."/>
            <person name="Ohm R."/>
            <person name="Pangilinan J."/>
            <person name="Park H.-J."/>
            <person name="Ramirez L."/>
            <person name="Alfaro M."/>
            <person name="Sun H."/>
            <person name="Tritt A."/>
            <person name="Yoshinaga Y."/>
            <person name="Zwiers L.-H."/>
            <person name="Turgeon B."/>
            <person name="Goodwin S."/>
            <person name="Spatafora J."/>
            <person name="Crous P."/>
            <person name="Grigoriev I."/>
        </authorList>
    </citation>
    <scope>NUCLEOTIDE SEQUENCE</scope>
    <source>
        <strain evidence="4">CBS 113818</strain>
    </source>
</reference>
<dbReference type="PROSITE" id="PS51375">
    <property type="entry name" value="PPR"/>
    <property type="match status" value="1"/>
</dbReference>
<dbReference type="EMBL" id="MU006247">
    <property type="protein sequence ID" value="KAF2819081.1"/>
    <property type="molecule type" value="Genomic_DNA"/>
</dbReference>
<dbReference type="Proteomes" id="UP000799424">
    <property type="component" value="Unassembled WGS sequence"/>
</dbReference>
<dbReference type="InterPro" id="IPR051222">
    <property type="entry name" value="PPR/CCM1_RNA-binding"/>
</dbReference>
<dbReference type="Gene3D" id="1.25.40.10">
    <property type="entry name" value="Tetratricopeptide repeat domain"/>
    <property type="match status" value="1"/>
</dbReference>
<feature type="compositionally biased region" description="Basic and acidic residues" evidence="3">
    <location>
        <begin position="668"/>
        <end position="720"/>
    </location>
</feature>
<evidence type="ECO:0000313" key="5">
    <source>
        <dbReference type="Proteomes" id="UP000799424"/>
    </source>
</evidence>
<dbReference type="OrthoDB" id="185373at2759"/>
<evidence type="ECO:0000313" key="4">
    <source>
        <dbReference type="EMBL" id="KAF2819081.1"/>
    </source>
</evidence>
<keyword evidence="1" id="KW-0677">Repeat</keyword>
<accession>A0A6A6ZD84</accession>
<feature type="region of interest" description="Disordered" evidence="3">
    <location>
        <begin position="668"/>
        <end position="745"/>
    </location>
</feature>
<evidence type="ECO:0000256" key="1">
    <source>
        <dbReference type="ARBA" id="ARBA00022737"/>
    </source>
</evidence>
<name>A0A6A6ZD84_9PLEO</name>
<sequence length="745" mass="84039">MLNCRACLWRCIQALDAPTANAHRLRRDVNPIFLPSQQRLLSTTRDVVRKIEARPANLAEVERLQRRGEEPWQRSAVAANQKKQERAALRAPPYSQAVHETPNLENLGRRDPTISERDWQNRKRELRHLQDPLELATFVKKELGKDRATEMLQLVRMASHSMECIVSWNHIIDHYLANERVNDALKVYNEMKKRAQFPDSYTYTILLRGLSINAHHSGVLSKALSVYHSLSAPNSRVEASIIHTNATLKVCARAQDMDALWGVAGKIPENGPQAANMITYITIINAIRQNLLLARPKGETEDEAAARIERGIMVGRQMWEDIVARWRSADLVIDEELVCAMGRLLLIGSRPRDWDDVLSLVEQTMDIPRLVPRLGTAARKEAGSPRVRATNTPPQYRSDDDHLTPDQAAMRGDEFLALTPHGVGRAVSNPLAYARPGNNTLSVVQEACQKIVANKAAREYWELLTDPTTYNIAPDVNNLHMRLRNLRLDRASGAAVTLLQDDMLAKGIVPKPGTFRIAMSTCVRDKNNHNSLRNASQILQVMLKTLEDADAKVVGMFAELAMTFPLARGTDLVDALTVLTPIVRSIRLQLGVGGERNFKYEVGATYLRGDERQDAIGALRKVYSVYDRLLFSNMLPEEQKPPFQAERARLSAFIQRVVFKDQGRRYRDHQDRVKAQARGEEETNDDVDLHSYLKDGGGDEGMVDGRHEGVRQGERRDRRASWTVHRTKPGGKKNWGQNLDARGLA</sequence>
<proteinExistence type="predicted"/>
<dbReference type="AlphaFoldDB" id="A0A6A6ZD84"/>
<feature type="region of interest" description="Disordered" evidence="3">
    <location>
        <begin position="378"/>
        <end position="403"/>
    </location>
</feature>
<evidence type="ECO:0000256" key="2">
    <source>
        <dbReference type="PROSITE-ProRule" id="PRU00708"/>
    </source>
</evidence>
<dbReference type="InterPro" id="IPR011990">
    <property type="entry name" value="TPR-like_helical_dom_sf"/>
</dbReference>
<protein>
    <submittedName>
        <fullName evidence="4">Pentatricopeptide repeat protein-like protein</fullName>
    </submittedName>
</protein>
<organism evidence="4 5">
    <name type="scientific">Ophiobolus disseminans</name>
    <dbReference type="NCBI Taxonomy" id="1469910"/>
    <lineage>
        <taxon>Eukaryota</taxon>
        <taxon>Fungi</taxon>
        <taxon>Dikarya</taxon>
        <taxon>Ascomycota</taxon>
        <taxon>Pezizomycotina</taxon>
        <taxon>Dothideomycetes</taxon>
        <taxon>Pleosporomycetidae</taxon>
        <taxon>Pleosporales</taxon>
        <taxon>Pleosporineae</taxon>
        <taxon>Phaeosphaeriaceae</taxon>
        <taxon>Ophiobolus</taxon>
    </lineage>
</organism>
<dbReference type="Pfam" id="PF13041">
    <property type="entry name" value="PPR_2"/>
    <property type="match status" value="1"/>
</dbReference>
<dbReference type="PANTHER" id="PTHR47942:SF63">
    <property type="entry name" value="PENTATRICOPEPTIDE REPEAT-CONTAINING PROTEIN"/>
    <property type="match status" value="1"/>
</dbReference>
<feature type="repeat" description="PPR" evidence="2">
    <location>
        <begin position="164"/>
        <end position="198"/>
    </location>
</feature>